<dbReference type="AlphaFoldDB" id="A0A8J5JI36"/>
<dbReference type="EMBL" id="JAHLQT010035078">
    <property type="protein sequence ID" value="KAG7158427.1"/>
    <property type="molecule type" value="Genomic_DNA"/>
</dbReference>
<accession>A0A8J5JI36</accession>
<feature type="compositionally biased region" description="Basic and acidic residues" evidence="1">
    <location>
        <begin position="97"/>
        <end position="112"/>
    </location>
</feature>
<protein>
    <submittedName>
        <fullName evidence="2">Uncharacterized protein</fullName>
    </submittedName>
</protein>
<evidence type="ECO:0000256" key="1">
    <source>
        <dbReference type="SAM" id="MobiDB-lite"/>
    </source>
</evidence>
<proteinExistence type="predicted"/>
<evidence type="ECO:0000313" key="2">
    <source>
        <dbReference type="EMBL" id="KAG7158427.1"/>
    </source>
</evidence>
<gene>
    <name evidence="2" type="ORF">Hamer_G026426</name>
</gene>
<name>A0A8J5JI36_HOMAM</name>
<organism evidence="2 3">
    <name type="scientific">Homarus americanus</name>
    <name type="common">American lobster</name>
    <dbReference type="NCBI Taxonomy" id="6706"/>
    <lineage>
        <taxon>Eukaryota</taxon>
        <taxon>Metazoa</taxon>
        <taxon>Ecdysozoa</taxon>
        <taxon>Arthropoda</taxon>
        <taxon>Crustacea</taxon>
        <taxon>Multicrustacea</taxon>
        <taxon>Malacostraca</taxon>
        <taxon>Eumalacostraca</taxon>
        <taxon>Eucarida</taxon>
        <taxon>Decapoda</taxon>
        <taxon>Pleocyemata</taxon>
        <taxon>Astacidea</taxon>
        <taxon>Nephropoidea</taxon>
        <taxon>Nephropidae</taxon>
        <taxon>Homarus</taxon>
    </lineage>
</organism>
<keyword evidence="3" id="KW-1185">Reference proteome</keyword>
<comment type="caution">
    <text evidence="2">The sequence shown here is derived from an EMBL/GenBank/DDBJ whole genome shotgun (WGS) entry which is preliminary data.</text>
</comment>
<evidence type="ECO:0000313" key="3">
    <source>
        <dbReference type="Proteomes" id="UP000747542"/>
    </source>
</evidence>
<reference evidence="2" key="1">
    <citation type="journal article" date="2021" name="Sci. Adv.">
        <title>The American lobster genome reveals insights on longevity, neural, and immune adaptations.</title>
        <authorList>
            <person name="Polinski J.M."/>
            <person name="Zimin A.V."/>
            <person name="Clark K.F."/>
            <person name="Kohn A.B."/>
            <person name="Sadowski N."/>
            <person name="Timp W."/>
            <person name="Ptitsyn A."/>
            <person name="Khanna P."/>
            <person name="Romanova D.Y."/>
            <person name="Williams P."/>
            <person name="Greenwood S.J."/>
            <person name="Moroz L.L."/>
            <person name="Walt D.R."/>
            <person name="Bodnar A.G."/>
        </authorList>
    </citation>
    <scope>NUCLEOTIDE SEQUENCE</scope>
    <source>
        <strain evidence="2">GMGI-L3</strain>
    </source>
</reference>
<sequence>MPNWLSSYGPVLLRRHVRNSKYDPLVDEVELLEANPRYAHVRFPDARQSTVSLRDLAPAGQAVPDTADPEPEPTELPKASTSVPLEPTPGTPGAESPVRDDLSSDARLHEAVLTDSPSLPRRSGRVRRKPDFYGFPDV</sequence>
<dbReference type="Proteomes" id="UP000747542">
    <property type="component" value="Unassembled WGS sequence"/>
</dbReference>
<feature type="region of interest" description="Disordered" evidence="1">
    <location>
        <begin position="45"/>
        <end position="138"/>
    </location>
</feature>